<evidence type="ECO:0000259" key="4">
    <source>
        <dbReference type="PROSITE" id="PS01031"/>
    </source>
</evidence>
<organism evidence="5 6">
    <name type="scientific">Acaulospora morrowiae</name>
    <dbReference type="NCBI Taxonomy" id="94023"/>
    <lineage>
        <taxon>Eukaryota</taxon>
        <taxon>Fungi</taxon>
        <taxon>Fungi incertae sedis</taxon>
        <taxon>Mucoromycota</taxon>
        <taxon>Glomeromycotina</taxon>
        <taxon>Glomeromycetes</taxon>
        <taxon>Diversisporales</taxon>
        <taxon>Acaulosporaceae</taxon>
        <taxon>Acaulospora</taxon>
    </lineage>
</organism>
<evidence type="ECO:0000256" key="3">
    <source>
        <dbReference type="RuleBase" id="RU003616"/>
    </source>
</evidence>
<reference evidence="5" key="1">
    <citation type="submission" date="2021-06" db="EMBL/GenBank/DDBJ databases">
        <authorList>
            <person name="Kallberg Y."/>
            <person name="Tangrot J."/>
            <person name="Rosling A."/>
        </authorList>
    </citation>
    <scope>NUCLEOTIDE SEQUENCE</scope>
    <source>
        <strain evidence="5">CL551</strain>
    </source>
</reference>
<protein>
    <submittedName>
        <fullName evidence="5">10006_t:CDS:1</fullName>
    </submittedName>
</protein>
<dbReference type="PANTHER" id="PTHR11527">
    <property type="entry name" value="HEAT-SHOCK PROTEIN 20 FAMILY MEMBER"/>
    <property type="match status" value="1"/>
</dbReference>
<dbReference type="Pfam" id="PF00011">
    <property type="entry name" value="HSP20"/>
    <property type="match status" value="1"/>
</dbReference>
<evidence type="ECO:0000256" key="2">
    <source>
        <dbReference type="PROSITE-ProRule" id="PRU00285"/>
    </source>
</evidence>
<dbReference type="AlphaFoldDB" id="A0A9N9HFJ5"/>
<dbReference type="PROSITE" id="PS01031">
    <property type="entry name" value="SHSP"/>
    <property type="match status" value="1"/>
</dbReference>
<dbReference type="InterPro" id="IPR031107">
    <property type="entry name" value="Small_HSP"/>
</dbReference>
<evidence type="ECO:0000313" key="5">
    <source>
        <dbReference type="EMBL" id="CAG8681494.1"/>
    </source>
</evidence>
<dbReference type="OrthoDB" id="1431247at2759"/>
<keyword evidence="1" id="KW-0346">Stress response</keyword>
<feature type="non-terminal residue" evidence="5">
    <location>
        <position position="1"/>
    </location>
</feature>
<accession>A0A9N9HFJ5</accession>
<sequence length="310" mass="35041">MALSSWSPFGTRSNALTPRDDNFFDDTLNRFRRDVDRIFGDFFNDARGGMKDGDIVGSFSPRVDVREVGNNVVVHAELPGVPKENVNVEVRDNNLVISGENKKEDEYDTGTGWIRERRFGRFQRTIPLPIKTDTEKTNAKFADGILEITVSCVLVTSNYVGTVKRPVSLCVVELAYMVVGAQIDISQMPPRVQKLQKLSADVHIPFLLHPYTNIQSMLQKTLAEKMTIVENIVSTSLNKNSSANNITVTTIASIDEEDLNRLSRKIAKRGETFKPRTSQLDRETLETHGDPFRGFFTLFWIAMVFYTLKI</sequence>
<gene>
    <name evidence="5" type="ORF">AMORRO_LOCUS11270</name>
</gene>
<feature type="domain" description="SHSP" evidence="4">
    <location>
        <begin position="54"/>
        <end position="168"/>
    </location>
</feature>
<evidence type="ECO:0000313" key="6">
    <source>
        <dbReference type="Proteomes" id="UP000789342"/>
    </source>
</evidence>
<dbReference type="InterPro" id="IPR008978">
    <property type="entry name" value="HSP20-like_chaperone"/>
</dbReference>
<name>A0A9N9HFJ5_9GLOM</name>
<comment type="similarity">
    <text evidence="2 3">Belongs to the small heat shock protein (HSP20) family.</text>
</comment>
<evidence type="ECO:0000256" key="1">
    <source>
        <dbReference type="ARBA" id="ARBA00023016"/>
    </source>
</evidence>
<keyword evidence="6" id="KW-1185">Reference proteome</keyword>
<dbReference type="Proteomes" id="UP000789342">
    <property type="component" value="Unassembled WGS sequence"/>
</dbReference>
<dbReference type="CDD" id="cd06464">
    <property type="entry name" value="ACD_sHsps-like"/>
    <property type="match status" value="1"/>
</dbReference>
<proteinExistence type="inferred from homology"/>
<dbReference type="InterPro" id="IPR002068">
    <property type="entry name" value="A-crystallin/Hsp20_dom"/>
</dbReference>
<comment type="caution">
    <text evidence="5">The sequence shown here is derived from an EMBL/GenBank/DDBJ whole genome shotgun (WGS) entry which is preliminary data.</text>
</comment>
<dbReference type="Gene3D" id="2.60.40.790">
    <property type="match status" value="1"/>
</dbReference>
<dbReference type="SUPFAM" id="SSF49764">
    <property type="entry name" value="HSP20-like chaperones"/>
    <property type="match status" value="1"/>
</dbReference>
<dbReference type="EMBL" id="CAJVPV010013949">
    <property type="protein sequence ID" value="CAG8681494.1"/>
    <property type="molecule type" value="Genomic_DNA"/>
</dbReference>